<dbReference type="SUPFAM" id="SSF53613">
    <property type="entry name" value="Ribokinase-like"/>
    <property type="match status" value="1"/>
</dbReference>
<reference evidence="8" key="1">
    <citation type="submission" date="2022-10" db="EMBL/GenBank/DDBJ databases">
        <authorList>
            <person name="Chen Y."/>
            <person name="Dougan E. K."/>
            <person name="Chan C."/>
            <person name="Rhodes N."/>
            <person name="Thang M."/>
        </authorList>
    </citation>
    <scope>NUCLEOTIDE SEQUENCE</scope>
</reference>
<evidence type="ECO:0000259" key="7">
    <source>
        <dbReference type="SMART" id="SM00702"/>
    </source>
</evidence>
<evidence type="ECO:0000313" key="8">
    <source>
        <dbReference type="EMBL" id="CAI4020000.1"/>
    </source>
</evidence>
<keyword evidence="4" id="KW-0223">Dioxygenase</keyword>
<evidence type="ECO:0000313" key="11">
    <source>
        <dbReference type="Proteomes" id="UP001152797"/>
    </source>
</evidence>
<keyword evidence="3 10" id="KW-0418">Kinase</keyword>
<dbReference type="EMBL" id="CAMXCT020006784">
    <property type="protein sequence ID" value="CAL1173375.1"/>
    <property type="molecule type" value="Genomic_DNA"/>
</dbReference>
<feature type="signal peptide" evidence="6">
    <location>
        <begin position="1"/>
        <end position="30"/>
    </location>
</feature>
<dbReference type="OrthoDB" id="415590at2759"/>
<keyword evidence="6" id="KW-0732">Signal</keyword>
<dbReference type="InterPro" id="IPR011611">
    <property type="entry name" value="PfkB_dom"/>
</dbReference>
<dbReference type="GO" id="GO:0005506">
    <property type="term" value="F:iron ion binding"/>
    <property type="evidence" value="ECO:0007669"/>
    <property type="project" value="InterPro"/>
</dbReference>
<dbReference type="InterPro" id="IPR044862">
    <property type="entry name" value="Pro_4_hyd_alph_FE2OG_OXY"/>
</dbReference>
<keyword evidence="5" id="KW-0560">Oxidoreductase</keyword>
<dbReference type="SMART" id="SM00702">
    <property type="entry name" value="P4Hc"/>
    <property type="match status" value="1"/>
</dbReference>
<dbReference type="InterPro" id="IPR006620">
    <property type="entry name" value="Pro_4_hyd_alph"/>
</dbReference>
<protein>
    <submittedName>
        <fullName evidence="10">Carbohydrate kinase PfkB domain-containing protein</fullName>
    </submittedName>
</protein>
<sequence length="648" mass="70376">MSVLRMSRRMVKLSALPAARLLWFLAPACAMRQTLHMASTAVQRAGEHQNSVHNIGAGAGAQEMDLAAWSRLKNSELGEAISPRLTKIGAWRPDPQPKFQVNEMSGLTPGVPAAVVQGVLSEQECKELIAGFPSGGQGFMPGQRVAELYRDRKVKSRSLVNDELLARILQERLREVLPQQLDGGRLFSVNPNFRFVHYDTGGRHSTHIDGREPVMPRWDEAAEGWVQSRLTMQIYLNSHGKDFEGGEFAIVDADDNGEDVQVKHVIKPQAGDVVLFYQERLNPPSDYPPYELQHQGNDVTAGQKFACRTMVDYIFPNEEVAHFSNVKDDYMAKNADKMSVLAIGNTIMDTVLTVSHIPVDEKIHVETKKTYVGGQGANAAQALALLGAKVSFMTRIGDDAEGTTAVTAYKKLGMDLAHVICVPGAHTSVAAVLVATDKEKHRSCLIYDDPRLLEPCSAEALNTAIQRLSSGDFHAVYTDGWQIDLALPIARAAQKLSIPILADVEVVNAETRELADLATVVIATVPIIKALAGKDDLRAAVLALANRPGRVIVATEGEKGSHGVAYFEEIVHVPAMDVDVHDTTGAGDSYHAGYLMAFLKGQGVADCMSLATKVAAAKCETPGPSVTHEALERFGLLDRQQRAQVTVS</sequence>
<comment type="caution">
    <text evidence="8">The sequence shown here is derived from an EMBL/GenBank/DDBJ whole genome shotgun (WGS) entry which is preliminary data.</text>
</comment>
<dbReference type="EMBL" id="CAMXCT030006784">
    <property type="protein sequence ID" value="CAL4807312.1"/>
    <property type="molecule type" value="Genomic_DNA"/>
</dbReference>
<dbReference type="AlphaFoldDB" id="A0A9P1GSF5"/>
<dbReference type="GO" id="GO:0016705">
    <property type="term" value="F:oxidoreductase activity, acting on paired donors, with incorporation or reduction of molecular oxygen"/>
    <property type="evidence" value="ECO:0007669"/>
    <property type="project" value="InterPro"/>
</dbReference>
<dbReference type="PROSITE" id="PS00584">
    <property type="entry name" value="PFKB_KINASES_2"/>
    <property type="match status" value="1"/>
</dbReference>
<evidence type="ECO:0000313" key="10">
    <source>
        <dbReference type="EMBL" id="CAL4807312.1"/>
    </source>
</evidence>
<evidence type="ECO:0000256" key="5">
    <source>
        <dbReference type="ARBA" id="ARBA00023002"/>
    </source>
</evidence>
<evidence type="ECO:0000256" key="4">
    <source>
        <dbReference type="ARBA" id="ARBA00022964"/>
    </source>
</evidence>
<keyword evidence="11" id="KW-1185">Reference proteome</keyword>
<dbReference type="Gene3D" id="3.40.1190.20">
    <property type="match status" value="1"/>
</dbReference>
<name>A0A9P1GSF5_9DINO</name>
<dbReference type="InterPro" id="IPR052562">
    <property type="entry name" value="Ketohexokinase-related"/>
</dbReference>
<evidence type="ECO:0000256" key="3">
    <source>
        <dbReference type="ARBA" id="ARBA00022777"/>
    </source>
</evidence>
<dbReference type="GO" id="GO:0031418">
    <property type="term" value="F:L-ascorbic acid binding"/>
    <property type="evidence" value="ECO:0007669"/>
    <property type="project" value="InterPro"/>
</dbReference>
<evidence type="ECO:0000256" key="1">
    <source>
        <dbReference type="ARBA" id="ARBA00001961"/>
    </source>
</evidence>
<evidence type="ECO:0000313" key="9">
    <source>
        <dbReference type="EMBL" id="CAL1173375.1"/>
    </source>
</evidence>
<dbReference type="InterPro" id="IPR002173">
    <property type="entry name" value="Carboh/pur_kinase_PfkB_CS"/>
</dbReference>
<dbReference type="Pfam" id="PF00294">
    <property type="entry name" value="PfkB"/>
    <property type="match status" value="1"/>
</dbReference>
<dbReference type="Pfam" id="PF13640">
    <property type="entry name" value="2OG-FeII_Oxy_3"/>
    <property type="match status" value="1"/>
</dbReference>
<dbReference type="GO" id="GO:0016301">
    <property type="term" value="F:kinase activity"/>
    <property type="evidence" value="ECO:0007669"/>
    <property type="project" value="UniProtKB-KW"/>
</dbReference>
<dbReference type="Gene3D" id="2.60.120.620">
    <property type="entry name" value="q2cbj1_9rhob like domain"/>
    <property type="match status" value="1"/>
</dbReference>
<dbReference type="InterPro" id="IPR029056">
    <property type="entry name" value="Ribokinase-like"/>
</dbReference>
<feature type="chain" id="PRO_5043273245" evidence="6">
    <location>
        <begin position="31"/>
        <end position="648"/>
    </location>
</feature>
<proteinExistence type="predicted"/>
<dbReference type="GO" id="GO:0051213">
    <property type="term" value="F:dioxygenase activity"/>
    <property type="evidence" value="ECO:0007669"/>
    <property type="project" value="UniProtKB-KW"/>
</dbReference>
<reference evidence="9" key="2">
    <citation type="submission" date="2024-04" db="EMBL/GenBank/DDBJ databases">
        <authorList>
            <person name="Chen Y."/>
            <person name="Shah S."/>
            <person name="Dougan E. K."/>
            <person name="Thang M."/>
            <person name="Chan C."/>
        </authorList>
    </citation>
    <scope>NUCLEOTIDE SEQUENCE [LARGE SCALE GENOMIC DNA]</scope>
</reference>
<accession>A0A9P1GSF5</accession>
<dbReference type="PANTHER" id="PTHR42774">
    <property type="entry name" value="PHOSPHOTRANSFERASE SYSTEM TRANSPORT PROTEIN"/>
    <property type="match status" value="1"/>
</dbReference>
<comment type="cofactor">
    <cofactor evidence="1">
        <name>L-ascorbate</name>
        <dbReference type="ChEBI" id="CHEBI:38290"/>
    </cofactor>
</comment>
<evidence type="ECO:0000256" key="2">
    <source>
        <dbReference type="ARBA" id="ARBA00022679"/>
    </source>
</evidence>
<dbReference type="EMBL" id="CAMXCT010006784">
    <property type="protein sequence ID" value="CAI4020000.1"/>
    <property type="molecule type" value="Genomic_DNA"/>
</dbReference>
<feature type="domain" description="Prolyl 4-hydroxylase alpha subunit" evidence="7">
    <location>
        <begin position="111"/>
        <end position="312"/>
    </location>
</feature>
<gene>
    <name evidence="8" type="ORF">C1SCF055_LOCUS44453</name>
</gene>
<dbReference type="Proteomes" id="UP001152797">
    <property type="component" value="Unassembled WGS sequence"/>
</dbReference>
<dbReference type="PANTHER" id="PTHR42774:SF3">
    <property type="entry name" value="KETOHEXOKINASE"/>
    <property type="match status" value="1"/>
</dbReference>
<evidence type="ECO:0000256" key="6">
    <source>
        <dbReference type="SAM" id="SignalP"/>
    </source>
</evidence>
<organism evidence="8">
    <name type="scientific">Cladocopium goreaui</name>
    <dbReference type="NCBI Taxonomy" id="2562237"/>
    <lineage>
        <taxon>Eukaryota</taxon>
        <taxon>Sar</taxon>
        <taxon>Alveolata</taxon>
        <taxon>Dinophyceae</taxon>
        <taxon>Suessiales</taxon>
        <taxon>Symbiodiniaceae</taxon>
        <taxon>Cladocopium</taxon>
    </lineage>
</organism>
<keyword evidence="2" id="KW-0808">Transferase</keyword>